<reference evidence="1" key="1">
    <citation type="submission" date="2014-09" db="EMBL/GenBank/DDBJ databases">
        <authorList>
            <person name="Magalhaes I.L.F."/>
            <person name="Oliveira U."/>
            <person name="Santos F.R."/>
            <person name="Vidigal T.H.D.A."/>
            <person name="Brescovit A.D."/>
            <person name="Santos A.J."/>
        </authorList>
    </citation>
    <scope>NUCLEOTIDE SEQUENCE</scope>
    <source>
        <tissue evidence="1">Shoot tissue taken approximately 20 cm above the soil surface</tissue>
    </source>
</reference>
<dbReference type="AlphaFoldDB" id="A0A0A9FWA0"/>
<sequence length="21" mass="2661">MRKFQDSSDERMDFQVQVVEW</sequence>
<organism evidence="1">
    <name type="scientific">Arundo donax</name>
    <name type="common">Giant reed</name>
    <name type="synonym">Donax arundinaceus</name>
    <dbReference type="NCBI Taxonomy" id="35708"/>
    <lineage>
        <taxon>Eukaryota</taxon>
        <taxon>Viridiplantae</taxon>
        <taxon>Streptophyta</taxon>
        <taxon>Embryophyta</taxon>
        <taxon>Tracheophyta</taxon>
        <taxon>Spermatophyta</taxon>
        <taxon>Magnoliopsida</taxon>
        <taxon>Liliopsida</taxon>
        <taxon>Poales</taxon>
        <taxon>Poaceae</taxon>
        <taxon>PACMAD clade</taxon>
        <taxon>Arundinoideae</taxon>
        <taxon>Arundineae</taxon>
        <taxon>Arundo</taxon>
    </lineage>
</organism>
<proteinExistence type="predicted"/>
<reference evidence="1" key="2">
    <citation type="journal article" date="2015" name="Data Brief">
        <title>Shoot transcriptome of the giant reed, Arundo donax.</title>
        <authorList>
            <person name="Barrero R.A."/>
            <person name="Guerrero F.D."/>
            <person name="Moolhuijzen P."/>
            <person name="Goolsby J.A."/>
            <person name="Tidwell J."/>
            <person name="Bellgard S.E."/>
            <person name="Bellgard M.I."/>
        </authorList>
    </citation>
    <scope>NUCLEOTIDE SEQUENCE</scope>
    <source>
        <tissue evidence="1">Shoot tissue taken approximately 20 cm above the soil surface</tissue>
    </source>
</reference>
<protein>
    <submittedName>
        <fullName evidence="1">Uncharacterized protein</fullName>
    </submittedName>
</protein>
<name>A0A0A9FWA0_ARUDO</name>
<dbReference type="EMBL" id="GBRH01181339">
    <property type="protein sequence ID" value="JAE16557.1"/>
    <property type="molecule type" value="Transcribed_RNA"/>
</dbReference>
<accession>A0A0A9FWA0</accession>
<evidence type="ECO:0000313" key="1">
    <source>
        <dbReference type="EMBL" id="JAE16557.1"/>
    </source>
</evidence>